<reference evidence="2 3" key="1">
    <citation type="submission" date="2021-06" db="EMBL/GenBank/DDBJ databases">
        <authorList>
            <person name="Palmer J.M."/>
        </authorList>
    </citation>
    <scope>NUCLEOTIDE SEQUENCE [LARGE SCALE GENOMIC DNA]</scope>
    <source>
        <strain evidence="2 3">MEX-2019</strain>
        <tissue evidence="2">Muscle</tissue>
    </source>
</reference>
<dbReference type="Proteomes" id="UP001311232">
    <property type="component" value="Unassembled WGS sequence"/>
</dbReference>
<dbReference type="EMBL" id="JAHHUM010002145">
    <property type="protein sequence ID" value="KAK5605872.1"/>
    <property type="molecule type" value="Genomic_DNA"/>
</dbReference>
<dbReference type="AlphaFoldDB" id="A0AAV9RBJ4"/>
<comment type="caution">
    <text evidence="2">The sequence shown here is derived from an EMBL/GenBank/DDBJ whole genome shotgun (WGS) entry which is preliminary data.</text>
</comment>
<evidence type="ECO:0000256" key="1">
    <source>
        <dbReference type="SAM" id="MobiDB-lite"/>
    </source>
</evidence>
<sequence>MQRLYKMGHYPSTVYHYVVDRSMALLAMTLCYSKHKALRQPPCLLWRLQQGSTHGKGTHSQEASGRKGGRHLSPAAQRHESSRGGGLRGKLKGLKGNNIRQEDECQQRQEKDEGCPRATSPPPNPLPPLSSADKHMWADNMTLPVKRGREREDQEPRVGLTSKMLTADGGGLGSHSHFSTSPHPKRHGEAFINSSLPFTCSFSHCLSYLPSRKLSCFCQNEKPSLSLLCEERESVRMCADRICTHSGADIHPGTVSHRSGCRKRPIISSHGSSGGVKCVICAGSNWQPLLVGAELR</sequence>
<feature type="compositionally biased region" description="Basic and acidic residues" evidence="1">
    <location>
        <begin position="100"/>
        <end position="115"/>
    </location>
</feature>
<feature type="region of interest" description="Disordered" evidence="1">
    <location>
        <begin position="51"/>
        <end position="135"/>
    </location>
</feature>
<gene>
    <name evidence="2" type="ORF">CRENBAI_004667</name>
</gene>
<organism evidence="2 3">
    <name type="scientific">Crenichthys baileyi</name>
    <name type="common">White River springfish</name>
    <dbReference type="NCBI Taxonomy" id="28760"/>
    <lineage>
        <taxon>Eukaryota</taxon>
        <taxon>Metazoa</taxon>
        <taxon>Chordata</taxon>
        <taxon>Craniata</taxon>
        <taxon>Vertebrata</taxon>
        <taxon>Euteleostomi</taxon>
        <taxon>Actinopterygii</taxon>
        <taxon>Neopterygii</taxon>
        <taxon>Teleostei</taxon>
        <taxon>Neoteleostei</taxon>
        <taxon>Acanthomorphata</taxon>
        <taxon>Ovalentaria</taxon>
        <taxon>Atherinomorphae</taxon>
        <taxon>Cyprinodontiformes</taxon>
        <taxon>Goodeidae</taxon>
        <taxon>Crenichthys</taxon>
    </lineage>
</organism>
<feature type="compositionally biased region" description="Polar residues" evidence="1">
    <location>
        <begin position="51"/>
        <end position="63"/>
    </location>
</feature>
<evidence type="ECO:0000313" key="2">
    <source>
        <dbReference type="EMBL" id="KAK5605872.1"/>
    </source>
</evidence>
<feature type="compositionally biased region" description="Pro residues" evidence="1">
    <location>
        <begin position="119"/>
        <end position="128"/>
    </location>
</feature>
<accession>A0AAV9RBJ4</accession>
<name>A0AAV9RBJ4_9TELE</name>
<proteinExistence type="predicted"/>
<protein>
    <submittedName>
        <fullName evidence="2">Uncharacterized protein</fullName>
    </submittedName>
</protein>
<evidence type="ECO:0000313" key="3">
    <source>
        <dbReference type="Proteomes" id="UP001311232"/>
    </source>
</evidence>
<keyword evidence="3" id="KW-1185">Reference proteome</keyword>